<feature type="region of interest" description="Disordered" evidence="3">
    <location>
        <begin position="4783"/>
        <end position="4805"/>
    </location>
</feature>
<feature type="compositionally biased region" description="Low complexity" evidence="3">
    <location>
        <begin position="4894"/>
        <end position="4905"/>
    </location>
</feature>
<feature type="domain" description="Fibronectin type-III" evidence="5">
    <location>
        <begin position="2872"/>
        <end position="2964"/>
    </location>
</feature>
<feature type="domain" description="Fibronectin type-III" evidence="5">
    <location>
        <begin position="712"/>
        <end position="812"/>
    </location>
</feature>
<feature type="compositionally biased region" description="Low complexity" evidence="3">
    <location>
        <begin position="4971"/>
        <end position="4996"/>
    </location>
</feature>
<feature type="coiled-coil region" evidence="2">
    <location>
        <begin position="4411"/>
        <end position="4438"/>
    </location>
</feature>
<dbReference type="Gene3D" id="2.60.40.10">
    <property type="entry name" value="Immunoglobulins"/>
    <property type="match status" value="30"/>
</dbReference>
<feature type="compositionally biased region" description="Polar residues" evidence="3">
    <location>
        <begin position="4906"/>
        <end position="4915"/>
    </location>
</feature>
<evidence type="ECO:0000313" key="7">
    <source>
        <dbReference type="Proteomes" id="UP000054653"/>
    </source>
</evidence>
<dbReference type="SMART" id="SM00060">
    <property type="entry name" value="FN3"/>
    <property type="match status" value="34"/>
</dbReference>
<dbReference type="PROSITE" id="PS50853">
    <property type="entry name" value="FN3"/>
    <property type="match status" value="31"/>
</dbReference>
<dbReference type="FunFam" id="2.60.40.10:FF:001900">
    <property type="entry name" value="Myotactin form B"/>
    <property type="match status" value="1"/>
</dbReference>
<feature type="domain" description="Fibronectin type-III" evidence="5">
    <location>
        <begin position="1731"/>
        <end position="1826"/>
    </location>
</feature>
<gene>
    <name evidence="6" type="primary">Ptprq</name>
    <name evidence="6" type="ORF">T03_8022</name>
</gene>
<dbReference type="InterPro" id="IPR050991">
    <property type="entry name" value="ECM_Regulatory_Proteins"/>
</dbReference>
<feature type="domain" description="Fibronectin type-III" evidence="5">
    <location>
        <begin position="2551"/>
        <end position="2663"/>
    </location>
</feature>
<dbReference type="PANTHER" id="PTHR46708:SF2">
    <property type="entry name" value="FIBRONECTIN TYPE-III DOMAIN-CONTAINING PROTEIN"/>
    <property type="match status" value="1"/>
</dbReference>
<evidence type="ECO:0000256" key="2">
    <source>
        <dbReference type="SAM" id="Coils"/>
    </source>
</evidence>
<keyword evidence="7" id="KW-1185">Reference proteome</keyword>
<feature type="compositionally biased region" description="Polar residues" evidence="3">
    <location>
        <begin position="4858"/>
        <end position="4867"/>
    </location>
</feature>
<evidence type="ECO:0000256" key="4">
    <source>
        <dbReference type="SAM" id="Phobius"/>
    </source>
</evidence>
<keyword evidence="2" id="KW-0175">Coiled coil</keyword>
<organism evidence="6 7">
    <name type="scientific">Trichinella britovi</name>
    <name type="common">Parasitic roundworm</name>
    <dbReference type="NCBI Taxonomy" id="45882"/>
    <lineage>
        <taxon>Eukaryota</taxon>
        <taxon>Metazoa</taxon>
        <taxon>Ecdysozoa</taxon>
        <taxon>Nematoda</taxon>
        <taxon>Enoplea</taxon>
        <taxon>Dorylaimia</taxon>
        <taxon>Trichinellida</taxon>
        <taxon>Trichinellidae</taxon>
        <taxon>Trichinella</taxon>
    </lineage>
</organism>
<feature type="transmembrane region" description="Helical" evidence="4">
    <location>
        <begin position="4360"/>
        <end position="4383"/>
    </location>
</feature>
<feature type="domain" description="Fibronectin type-III" evidence="5">
    <location>
        <begin position="2667"/>
        <end position="2767"/>
    </location>
</feature>
<feature type="compositionally biased region" description="Basic and acidic residues" evidence="3">
    <location>
        <begin position="4783"/>
        <end position="4801"/>
    </location>
</feature>
<evidence type="ECO:0000256" key="3">
    <source>
        <dbReference type="SAM" id="MobiDB-lite"/>
    </source>
</evidence>
<feature type="domain" description="Fibronectin type-III" evidence="5">
    <location>
        <begin position="1831"/>
        <end position="1926"/>
    </location>
</feature>
<feature type="compositionally biased region" description="Basic and acidic residues" evidence="3">
    <location>
        <begin position="4828"/>
        <end position="4838"/>
    </location>
</feature>
<feature type="domain" description="Fibronectin type-III" evidence="5">
    <location>
        <begin position="3806"/>
        <end position="3900"/>
    </location>
</feature>
<feature type="domain" description="Fibronectin type-III" evidence="5">
    <location>
        <begin position="3594"/>
        <end position="3689"/>
    </location>
</feature>
<dbReference type="InterPro" id="IPR013783">
    <property type="entry name" value="Ig-like_fold"/>
</dbReference>
<feature type="domain" description="Fibronectin type-III" evidence="5">
    <location>
        <begin position="1238"/>
        <end position="1334"/>
    </location>
</feature>
<dbReference type="EMBL" id="JYDI01000003">
    <property type="protein sequence ID" value="KRY60893.1"/>
    <property type="molecule type" value="Genomic_DNA"/>
</dbReference>
<accession>A0A0V1DGX7</accession>
<feature type="domain" description="Fibronectin type-III" evidence="5">
    <location>
        <begin position="2145"/>
        <end position="2246"/>
    </location>
</feature>
<feature type="domain" description="Fibronectin type-III" evidence="5">
    <location>
        <begin position="821"/>
        <end position="916"/>
    </location>
</feature>
<feature type="domain" description="Fibronectin type-III" evidence="5">
    <location>
        <begin position="1035"/>
        <end position="1133"/>
    </location>
</feature>
<proteinExistence type="predicted"/>
<feature type="coiled-coil region" evidence="2">
    <location>
        <begin position="4577"/>
        <end position="4604"/>
    </location>
</feature>
<feature type="domain" description="Fibronectin type-III" evidence="5">
    <location>
        <begin position="1435"/>
        <end position="1526"/>
    </location>
</feature>
<keyword evidence="4" id="KW-0812">Transmembrane</keyword>
<feature type="domain" description="Fibronectin type-III" evidence="5">
    <location>
        <begin position="2768"/>
        <end position="2870"/>
    </location>
</feature>
<feature type="compositionally biased region" description="Basic and acidic residues" evidence="3">
    <location>
        <begin position="3585"/>
        <end position="3595"/>
    </location>
</feature>
<feature type="domain" description="Fibronectin type-III" evidence="5">
    <location>
        <begin position="1931"/>
        <end position="2045"/>
    </location>
</feature>
<feature type="compositionally biased region" description="Basic and acidic residues" evidence="3">
    <location>
        <begin position="3568"/>
        <end position="3577"/>
    </location>
</feature>
<feature type="compositionally biased region" description="Low complexity" evidence="3">
    <location>
        <begin position="4874"/>
        <end position="4886"/>
    </location>
</feature>
<feature type="domain" description="Fibronectin type-III" evidence="5">
    <location>
        <begin position="3693"/>
        <end position="3801"/>
    </location>
</feature>
<dbReference type="InterPro" id="IPR036116">
    <property type="entry name" value="FN3_sf"/>
</dbReference>
<feature type="domain" description="Fibronectin type-III" evidence="5">
    <location>
        <begin position="3276"/>
        <end position="3382"/>
    </location>
</feature>
<feature type="domain" description="Fibronectin type-III" evidence="5">
    <location>
        <begin position="2451"/>
        <end position="2546"/>
    </location>
</feature>
<protein>
    <submittedName>
        <fullName evidence="6">Phosphatidylinositol phosphatase PTPRQ</fullName>
    </submittedName>
</protein>
<feature type="domain" description="Fibronectin type-III" evidence="5">
    <location>
        <begin position="3384"/>
        <end position="3480"/>
    </location>
</feature>
<feature type="domain" description="Fibronectin type-III" evidence="5">
    <location>
        <begin position="614"/>
        <end position="708"/>
    </location>
</feature>
<feature type="domain" description="Fibronectin type-III" evidence="5">
    <location>
        <begin position="2342"/>
        <end position="2446"/>
    </location>
</feature>
<name>A0A0V1DGX7_TRIBR</name>
<dbReference type="CDD" id="cd00063">
    <property type="entry name" value="FN3"/>
    <property type="match status" value="30"/>
</dbReference>
<keyword evidence="4" id="KW-0472">Membrane</keyword>
<dbReference type="OrthoDB" id="5969272at2759"/>
<feature type="region of interest" description="Disordered" evidence="3">
    <location>
        <begin position="4668"/>
        <end position="4711"/>
    </location>
</feature>
<dbReference type="PANTHER" id="PTHR46708">
    <property type="entry name" value="TENASCIN"/>
    <property type="match status" value="1"/>
</dbReference>
<dbReference type="SUPFAM" id="SSF49265">
    <property type="entry name" value="Fibronectin type III"/>
    <property type="match status" value="20"/>
</dbReference>
<evidence type="ECO:0000313" key="6">
    <source>
        <dbReference type="EMBL" id="KRY60893.1"/>
    </source>
</evidence>
<evidence type="ECO:0000256" key="1">
    <source>
        <dbReference type="ARBA" id="ARBA00022737"/>
    </source>
</evidence>
<feature type="domain" description="Fibronectin type-III" evidence="5">
    <location>
        <begin position="2968"/>
        <end position="3064"/>
    </location>
</feature>
<dbReference type="FunFam" id="2.60.40.10:FF:000028">
    <property type="entry name" value="Neuronal cell adhesion molecule"/>
    <property type="match status" value="1"/>
</dbReference>
<feature type="domain" description="Fibronectin type-III" evidence="5">
    <location>
        <begin position="3481"/>
        <end position="3580"/>
    </location>
</feature>
<feature type="region of interest" description="Disordered" evidence="3">
    <location>
        <begin position="3567"/>
        <end position="3595"/>
    </location>
</feature>
<dbReference type="Pfam" id="PF00041">
    <property type="entry name" value="fn3"/>
    <property type="match status" value="20"/>
</dbReference>
<feature type="region of interest" description="Disordered" evidence="3">
    <location>
        <begin position="4822"/>
        <end position="4921"/>
    </location>
</feature>
<feature type="domain" description="Fibronectin type-III" evidence="5">
    <location>
        <begin position="4013"/>
        <end position="4106"/>
    </location>
</feature>
<dbReference type="InterPro" id="IPR003961">
    <property type="entry name" value="FN3_dom"/>
</dbReference>
<feature type="domain" description="Fibronectin type-III" evidence="5">
    <location>
        <begin position="3910"/>
        <end position="4011"/>
    </location>
</feature>
<feature type="domain" description="Fibronectin type-III" evidence="5">
    <location>
        <begin position="1635"/>
        <end position="1727"/>
    </location>
</feature>
<keyword evidence="4" id="KW-1133">Transmembrane helix</keyword>
<feature type="domain" description="Fibronectin type-III" evidence="5">
    <location>
        <begin position="3069"/>
        <end position="3163"/>
    </location>
</feature>
<feature type="domain" description="Fibronectin type-III" evidence="5">
    <location>
        <begin position="2248"/>
        <end position="2341"/>
    </location>
</feature>
<feature type="domain" description="Fibronectin type-III" evidence="5">
    <location>
        <begin position="3167"/>
        <end position="3272"/>
    </location>
</feature>
<dbReference type="OMA" id="RARTKCS"/>
<dbReference type="Proteomes" id="UP000054653">
    <property type="component" value="Unassembled WGS sequence"/>
</dbReference>
<evidence type="ECO:0000259" key="5">
    <source>
        <dbReference type="PROSITE" id="PS50853"/>
    </source>
</evidence>
<keyword evidence="1" id="KW-0677">Repeat</keyword>
<feature type="domain" description="Fibronectin type-III" evidence="5">
    <location>
        <begin position="2048"/>
        <end position="2140"/>
    </location>
</feature>
<feature type="region of interest" description="Disordered" evidence="3">
    <location>
        <begin position="4965"/>
        <end position="5023"/>
    </location>
</feature>
<reference evidence="6 7" key="1">
    <citation type="submission" date="2015-01" db="EMBL/GenBank/DDBJ databases">
        <title>Evolution of Trichinella species and genotypes.</title>
        <authorList>
            <person name="Korhonen P.K."/>
            <person name="Edoardo P."/>
            <person name="Giuseppe L.R."/>
            <person name="Gasser R.B."/>
        </authorList>
    </citation>
    <scope>NUCLEOTIDE SEQUENCE [LARGE SCALE GENOMIC DNA]</scope>
    <source>
        <strain evidence="6">ISS120</strain>
    </source>
</reference>
<dbReference type="STRING" id="45882.A0A0V1DGX7"/>
<comment type="caution">
    <text evidence="6">The sequence shown here is derived from an EMBL/GenBank/DDBJ whole genome shotgun (WGS) entry which is preliminary data.</text>
</comment>
<feature type="domain" description="Fibronectin type-III" evidence="5">
    <location>
        <begin position="429"/>
        <end position="522"/>
    </location>
</feature>
<sequence>MLLQPSRRCVIRDLFCLAIRMQYMNKGNFENNNRMFISSIEYLQKLGKANIVEMTCHLTDQNYRCASSVQTIFSVYEQISSFLLFRSHTASTVVRWSTSVVVNFNFHCLVSVYSAPLKADAIFSLNYNRRLSILCTSNYPALQCASTTPFAIALANFAISFFYFFYFSIQSRSSAKERCHFLSRLHLQDVEVEGRERQQLLDMKMFCSVDWFHVGVTEGNYASHFCFKPDFFAFNFSSHCQHYLFVEFFTLQNYIQIPMENLYGLSISVWNANESTDRLTAHPEAELGFGSSRTFGKYRELNAIFSGAKAGNGQNLVRVRRQTVPAGGSILTVEWEGIHSGVPDDSAISGFTIEYRPENDDNWIQHDGVIPYQGPHYQYRVRIKDLPSGIVYFVRIKVLARNGEVLVQTPEIKAQSETVKIVCNDDITAPRNIRILSSGKHSLTFVWDPPECGNVAKYEYLLKGVDEWALFDVHHDAVTDSETTIRNLLPGTTYSIKVRAVDLTNRLGPWSEHSVHAATEGRGMHVECLCRLEFDAIFRGLRARSRNKSFCIKRPAMDWPASWPRSTRGSPRLFTEPISLKVTMQIANVYCPLAVLVLRFFPSTLLLLFIAPAVSSEIHVIYKSDKDIRIEWKPYSEYRIQHYEVLISERTGDHEAVHVFRDQIASNETTYLFSDLKPFTEYNIGVIAFAQHEPRLVYRLQIRTSKNEAKLWPILPSVHSKTLGKFSVQWSQPTEFQDRTLKGFFVEYRLRNESTWKPYGDFIPYLPGQKDYNTEITGFSEKIIYAIRVYLVDDSGEVVAVTDEFNVGSESATSCNGAAGVPLDLRTYIVTQNSITFTWSRPTCDENFGPIEGFEYKFWNRKSRNGEPKFPSFVKKDKVSIDRLQPAESYAFKVRSKSRSGHSPWSEVINAQTKPAAEREMGNIFNLRIILAPPRSFLAWTPLPEHRDQVRRFKLSYKLSTSDQWQKFEDFPEEFECPPGIADELNYCYDLSSLQFGVQYTADIAYQLKNGEWSKKGNPLFFILVEAGVPKIPEAPARLTVRFITENTAEISWLPPLSDVKIDEYEINLAVISSSHAGVSPGNAFSLRTPGTTYSQMVDKFHPDTVYNVSITANSRGNHGRAVWEIVGRTPPTFEVKEPKVRQKGDTFIVLWEVAGREQNLCCYQIDARQEHEHEWHTVSGPVNHQAGQRMYSQELSGLRSTARYHIRVRAISFDNYATVATSPAVAVATQCQAPSAPPEDVRVKAVDQNTMLLSWNHPDRSTWGCPDIYYIVEGVVDRQPPQQYQVRADPRGFRVEHRVQSQGGKEWRFRIQTANSYGVSPWTDYYTVQCETETLSSMPQVRIQGDRNQITWYSQGAGSGKVYGYVVECSSGERGWKQEGAIVPFRGDNMLYRVEVPLNRCTLIRVSVIDKNQKVIYSSPEVSAETHCLPPKEAPSEIVLTAPDPKHVRISWQAPNRETWQCGEVEYEIQVLEPAHIRPIRLNSRANTHVLDSEPNQRWVVQMRTVSRGGSSAWSSSSHVRTPAANELITTPIVFDQQNIPTLTWYSVDGVQELVAFYRVELQRDGDQRWRPISHGDVKYAGSQRPYSVQLTDLRSNEKAQVRVLVIDHNNDIQYTSPAIRVQKNDDCKPPRSYPSDINVEPIGSFKIRVSWKPLTRAEWNCEKQGWYILKYSNSAEQGFRNYSAHNSFAELESSAHTSWEFQLQAANEAGKSPWSSVVTGKTQSSIPGPVLNVRSSSVGANSVQLTWMPPAQPNGVISGYKISYQLLSKGQCEDTPGRVVTLSSKEPRITLQGLHPNSRYKATVTAETTVPGEATSYEFVTDESIPSGAPRAFQATDIRSDRVHLSWQAPACLMTNGDITSFEYELTGADNWAAGQYHRQKTNSNSAEVTGLTGMTKYKGRVRAFTNKGAGPWSEYVIITTRSADSPGAVPMVRIVDAQSDSVMVMWLAPYPPLGRINRYRVQCAPSGSGRWKIEEFPIERAVCPEEVVRRLKTQSTINGQAYCARIGNLSPEQAYDFQVSALGEFGSWGPWSNLQTAKTGSGPVQILNLENTDVTQNSIGIQWDVASHDQGRIRGFKIVAVPVSRERMVQEYTVDNIITQYRIDGLSGNTMYNITVQARTDSGYHPGPSILVKTGESELARVVVPPVLSAQGSDSIRVRWIAPIESHSITGYKVEYKTAALPDWRQHGDIIPQSQRKTTFETLIDKLTPNTDVTVRIVTVGSGQRFGIPSKEVSERTFCAAPSSPPQNIRLDSLSPSQIRLNWAAPPKSTWQCDVINYEIAYSTGVDPVEKILHASGQSSEYLLPSAPHTQWQIKMRTTNKVGSSAWSEERDITTKQGAPGRVRGFTLTSISPNEVKACWAMPSEKHGVIVGYDVSYRLKHRLACPDEEPKDVSRAWITVYNVKGLDYTLTGLLPYAEYEVKVRARTTELGPEELKIVQTQPQPPSAPPLDLKTTFQLERSLSFVWEQVECSQRHGYIMNYEYELIGMDDWAKLDVRIANTTDQKVDIDGLTPFTKYVLRVKAYNNVGGGPSTTDLEVMTSKAAAPLPPQDLTVMSEGLDFVAVSWLPPYPPYGPIDSYKLRYRVIDLKRGEGEWKIIELLKSDPSLKCTGGTVFELARMCYNITNLDVSTQYRIQIAAKIVDGDYGVWSSHAIANTLVALPDAPRAITLIGKTDSSLSISWLPPEDPHGRITGFKITVDAVSQNAAVGTISKTYPVHASKREFTIADLEPDTPYNVTVQAATSRGYGPGTSTVYSTDSSVVPALNVPPTMVEQKPNCITVSWTPSSYAKEKLLGYIIEYRKYNEHLWREYDGVIKHDSNKPIYTEQVCGLQPDTSYLFRVKVIDMKSKVSEPSPHLESRSGCLAPTSPPSNVRISALSATEVRITWQPTPPDAWLCSSVNYRLMLSNGTHRKHDVELVSSATDHTLQSEPHTKWTAQIRTENIAGSSHWSEEVSVVTPESAPGVVGNVVGEPQGYDRIKVMWTPPEQPNGVITGYVVSYKLKSMGSCPSPVSRQEEKQLIGEKTILKGLEPASTYEITVRAKTTHDGENSKPIYVTTEEIAPSAAPQSVNVGNVLKTAAALTWEEPPCTKQHGEIIEYEYTVKSEDPWVTDVQTATTNSERVQVVDLVPFTQYSFIVRAVNSKGKGPYSEPVKFLTRSEAPLPPMDLRTDGEFPSAISISFLPPSPPYGILDEYRIRYTPIDRISWHEVRKAPNELSCARADQGEQRLCYRIVGLDPEKEHVVQASAHTESGGWGDWSKSLYAQTKEAEIPVIEALLRVSNQGPTSLTLMWEGVGGNAARHVKGYVLEYNVGGRSDWIQHNDVILNKVADAGQIYTETVDKLVPDTTYYFRLHVVDRNNRKGLSGPELQTHTLCGKPSMAPQNVHVEADRTNNVHLKWEAVPRQAWHCSNVSYVIKFHNSTHSGYVDLSSTKTEYKTHSEPGVRWSFQVRTQAYDRSGSRSQFSDWSPEKVFTMPGIPELIFIDLKKRGPDSLQLNWHVAADIEDWPHGVDVTYVMRQKGNCPPLTESQLTPITEYNVYEKYMLLQNLEPYSLYEVTVSPRNPLRSDSKEVKLPKASKTVRTGEKAPESAPREIRAKDITENSALLTWDPPSCELQNGEITQYEYLLTGIDEWVQSVHRQATTARTRASLHDLLPGTKYKFQARAYTSHGHGPWSTPFEIETLGSELGMPREVHPVSISDRHVTLTWLPPYPSRGAINSYRMRYRTRDGKLTKDILLNRNDLSCQNIKNPLITEDSVCYTVEPLNPMTSYQFEVTAVSQDGSQGVWSPSVYVTTKDRLVDSQSGDLTLLYADADSIKVRWDPPHDRRNEITNYLVFLYPHESADSTPVTFDDVSSSTTSYHFKNLHPNLMYNITVKGISRGRPVWFISKAFSTSSKQEGFLDWLPAPTDLQLIEKSDTMLHVSWRPPEILLPSLSEQVTHYRITVAPFDPAFGTTGIGSQYTVPRPGNRIKFDGLQPETIYNVTVQAATKRGYGETLWGVYSTLPPPGTNHILKLKNRTPTSLHVMWIPFWGTRLAGYNLKAKPLWSGHRLIDADEIVQRVEPNKVDHVIRGLTPSTVYNVSLSPINRTGETWGVYATLPPGAFLVNNLKICAHSPYAFSLTWDAVEDPVATHYQVRYLVDGVQEWYEHPQKSQFDLRCPGDPCENMCYLIYNLDGKPHQYTIQVRAFVEGTWNQWKTAVIPTTFMSSASSAAKLCCIVPPNYYVENIGDMDTLMPVIIKPVPNDTYVQRYFVVVDERDPSGPINETMLTDKLTARKMGIPYYVAGSFDRNTLTAEREFVIGNGEVHGGYLNYPLIKGKKYNWAFVTMWMVDGKPVVGMYRDKSSVSSRYIGGWPWWWLLLFLLCLLLLILLICCLFWCCASRLRRRKRIITSLEARQPLLGDEKLKSDMAQNLKALESRIDNIRTQLESKVRSPQGKGEFEDGYVRGFRDANKLSGPSMARQRMDEDYGSMKMDFHAGYVQGLRDAGMQGMTQSMHNLANRAGQGGYSSGYMQGFRDGNSGIFGDRITTTLLRRLEDQYPNQDEFRQGYVEGFKDGVSSRVSESRQKDDDSTRVVSETLNKLTEKLSTLERQTREKGDEIHSTKIYHVYNQLPEGVGMTSSGQYLAQELDEFTRNDSFKRSTLRRHYTPGDYLKYASDTEGATIYPTGSQHPYRRTLSASSLRRDASTPLSGRRTLSGDRERSRHTSIQQYNDTFSRRYQYRSKSDLSPYGYAMPKRYPSQTILDGVRPGPTAPGSRREAVETLQKELSSAYKSGISDRKKMAGADLGRSRLDSERGQGYASDSAFMDSLRRKQIYTPLSSSRRADDAYDSYRSRTSQSRTETERLIRTEITSPTGRQSRPTTRPVRISTKTSGSTTGVSSPEARQGLTSPGSMTSPGSSDVQKQPSTSYRKPKVLRSSLAQAYDLVGLSDESSGSEEHAQVSWTDELMKIVKEPMPETLDRMKKYSTSLSQLPPSPVVYPSSSSKEPGSSRVQGGPVKETITESYSTSYKEEYTTKP</sequence>